<feature type="domain" description="DUF8068" evidence="3">
    <location>
        <begin position="31"/>
        <end position="300"/>
    </location>
</feature>
<evidence type="ECO:0000259" key="3">
    <source>
        <dbReference type="Pfam" id="PF26265"/>
    </source>
</evidence>
<keyword evidence="2" id="KW-1133">Transmembrane helix</keyword>
<gene>
    <name evidence="4" type="ORF">C475_17323</name>
</gene>
<feature type="transmembrane region" description="Helical" evidence="2">
    <location>
        <begin position="27"/>
        <end position="47"/>
    </location>
</feature>
<dbReference type="Pfam" id="PF26265">
    <property type="entry name" value="DUF8068"/>
    <property type="match status" value="1"/>
</dbReference>
<dbReference type="STRING" id="797114.C475_17323"/>
<keyword evidence="2" id="KW-0472">Membrane</keyword>
<feature type="transmembrane region" description="Helical" evidence="2">
    <location>
        <begin position="94"/>
        <end position="110"/>
    </location>
</feature>
<feature type="transmembrane region" description="Helical" evidence="2">
    <location>
        <begin position="153"/>
        <end position="175"/>
    </location>
</feature>
<dbReference type="InterPro" id="IPR058381">
    <property type="entry name" value="DUF8068"/>
</dbReference>
<evidence type="ECO:0000256" key="2">
    <source>
        <dbReference type="SAM" id="Phobius"/>
    </source>
</evidence>
<feature type="transmembrane region" description="Helical" evidence="2">
    <location>
        <begin position="67"/>
        <end position="87"/>
    </location>
</feature>
<accession>M0CG94</accession>
<feature type="transmembrane region" description="Helical" evidence="2">
    <location>
        <begin position="243"/>
        <end position="261"/>
    </location>
</feature>
<keyword evidence="5" id="KW-1185">Reference proteome</keyword>
<feature type="transmembrane region" description="Helical" evidence="2">
    <location>
        <begin position="211"/>
        <end position="237"/>
    </location>
</feature>
<dbReference type="EMBL" id="AOIU01000036">
    <property type="protein sequence ID" value="ELZ22295.1"/>
    <property type="molecule type" value="Genomic_DNA"/>
</dbReference>
<evidence type="ECO:0000256" key="1">
    <source>
        <dbReference type="SAM" id="MobiDB-lite"/>
    </source>
</evidence>
<evidence type="ECO:0000313" key="5">
    <source>
        <dbReference type="Proteomes" id="UP000011626"/>
    </source>
</evidence>
<protein>
    <submittedName>
        <fullName evidence="4">ABC-type phosphate transport system permease component</fullName>
    </submittedName>
</protein>
<organism evidence="4 5">
    <name type="scientific">Halosimplex carlsbadense 2-9-1</name>
    <dbReference type="NCBI Taxonomy" id="797114"/>
    <lineage>
        <taxon>Archaea</taxon>
        <taxon>Methanobacteriati</taxon>
        <taxon>Methanobacteriota</taxon>
        <taxon>Stenosarchaea group</taxon>
        <taxon>Halobacteria</taxon>
        <taxon>Halobacteriales</taxon>
        <taxon>Haloarculaceae</taxon>
        <taxon>Halosimplex</taxon>
    </lineage>
</organism>
<comment type="caution">
    <text evidence="4">The sequence shown here is derived from an EMBL/GenBank/DDBJ whole genome shotgun (WGS) entry which is preliminary data.</text>
</comment>
<dbReference type="RefSeq" id="WP_006885131.1">
    <property type="nucleotide sequence ID" value="NZ_AOIU01000036.1"/>
</dbReference>
<reference evidence="4 5" key="1">
    <citation type="journal article" date="2014" name="PLoS Genet.">
        <title>Phylogenetically driven sequencing of extremely halophilic archaea reveals strategies for static and dynamic osmo-response.</title>
        <authorList>
            <person name="Becker E.A."/>
            <person name="Seitzer P.M."/>
            <person name="Tritt A."/>
            <person name="Larsen D."/>
            <person name="Krusor M."/>
            <person name="Yao A.I."/>
            <person name="Wu D."/>
            <person name="Madern D."/>
            <person name="Eisen J.A."/>
            <person name="Darling A.E."/>
            <person name="Facciotti M.T."/>
        </authorList>
    </citation>
    <scope>NUCLEOTIDE SEQUENCE [LARGE SCALE GENOMIC DNA]</scope>
    <source>
        <strain evidence="4 5">2-9-1</strain>
    </source>
</reference>
<dbReference type="OrthoDB" id="387692at2157"/>
<evidence type="ECO:0000313" key="4">
    <source>
        <dbReference type="EMBL" id="ELZ22295.1"/>
    </source>
</evidence>
<sequence>MSRPTADAGERAAGAASRDRPASGLPVSLATLLGSAALVPTAGVLALRLARNAPVGLPPAGRAATPAVTTLAAVVPALALLGLAVDADARAERVALAAAGVFGLVGAADAAAWLPAAAAVLAGTSAALVVELAERAHVRVGPVDSLRAAFAPIARPAAVAALGALALAWSLAASAGIGTTTLRPAGAAVAFATLAALPLARGVDRTLDLGLWAVAAFAVVVAAASAPFVAGAVALVAFGAGTVPLALLALGIGGALTTVVADARRRAFGPAVAAALLLFAGVPGTLPRAVAFALGLVVLVREWAPAGAETERTPGGVADA</sequence>
<proteinExistence type="predicted"/>
<dbReference type="AlphaFoldDB" id="M0CG94"/>
<dbReference type="Proteomes" id="UP000011626">
    <property type="component" value="Unassembled WGS sequence"/>
</dbReference>
<dbReference type="eggNOG" id="arCOG11087">
    <property type="taxonomic scope" value="Archaea"/>
</dbReference>
<keyword evidence="2" id="KW-0812">Transmembrane</keyword>
<name>M0CG94_9EURY</name>
<feature type="transmembrane region" description="Helical" evidence="2">
    <location>
        <begin position="273"/>
        <end position="300"/>
    </location>
</feature>
<feature type="region of interest" description="Disordered" evidence="1">
    <location>
        <begin position="1"/>
        <end position="23"/>
    </location>
</feature>